<proteinExistence type="predicted"/>
<protein>
    <submittedName>
        <fullName evidence="1">Uncharacterized protein</fullName>
    </submittedName>
</protein>
<dbReference type="Proteomes" id="UP000321393">
    <property type="component" value="Unassembled WGS sequence"/>
</dbReference>
<evidence type="ECO:0000313" key="1">
    <source>
        <dbReference type="EMBL" id="KAA0053358.1"/>
    </source>
</evidence>
<reference evidence="1 2" key="1">
    <citation type="submission" date="2019-08" db="EMBL/GenBank/DDBJ databases">
        <title>Draft genome sequences of two oriental melons (Cucumis melo L. var makuwa).</title>
        <authorList>
            <person name="Kwon S.-Y."/>
        </authorList>
    </citation>
    <scope>NUCLEOTIDE SEQUENCE [LARGE SCALE GENOMIC DNA]</scope>
    <source>
        <strain evidence="2">cv. SW 3</strain>
        <tissue evidence="1">Leaf</tissue>
    </source>
</reference>
<accession>A0A5A7UE66</accession>
<sequence>MWQIHLILDYKLLEIDEKLAYEEPPVEILAREIQHSSAVVPSISILPLGLTQSNATVRHSSDRVCPRPAALCRVEAEPVVELLQAAKHHCHRTPEDPSLVVDPLSVDSIEGHNQVSGKGFPTTGPWVEAGNVTPMPGCSVYSSYVNGLCCELELYVDGLKSLKVMYVVVYCLDIGYAVTSSKGCKGTTRGRSMRGKKDA</sequence>
<organism evidence="1 2">
    <name type="scientific">Cucumis melo var. makuwa</name>
    <name type="common">Oriental melon</name>
    <dbReference type="NCBI Taxonomy" id="1194695"/>
    <lineage>
        <taxon>Eukaryota</taxon>
        <taxon>Viridiplantae</taxon>
        <taxon>Streptophyta</taxon>
        <taxon>Embryophyta</taxon>
        <taxon>Tracheophyta</taxon>
        <taxon>Spermatophyta</taxon>
        <taxon>Magnoliopsida</taxon>
        <taxon>eudicotyledons</taxon>
        <taxon>Gunneridae</taxon>
        <taxon>Pentapetalae</taxon>
        <taxon>rosids</taxon>
        <taxon>fabids</taxon>
        <taxon>Cucurbitales</taxon>
        <taxon>Cucurbitaceae</taxon>
        <taxon>Benincaseae</taxon>
        <taxon>Cucumis</taxon>
    </lineage>
</organism>
<dbReference type="AlphaFoldDB" id="A0A5A7UE66"/>
<name>A0A5A7UE66_CUCMM</name>
<dbReference type="EMBL" id="SSTE01009449">
    <property type="protein sequence ID" value="KAA0053358.1"/>
    <property type="molecule type" value="Genomic_DNA"/>
</dbReference>
<gene>
    <name evidence="1" type="ORF">E6C27_scaffold428G00120</name>
</gene>
<comment type="caution">
    <text evidence="1">The sequence shown here is derived from an EMBL/GenBank/DDBJ whole genome shotgun (WGS) entry which is preliminary data.</text>
</comment>
<evidence type="ECO:0000313" key="2">
    <source>
        <dbReference type="Proteomes" id="UP000321393"/>
    </source>
</evidence>